<gene>
    <name evidence="1" type="ORF">RhiirA4_432838</name>
</gene>
<proteinExistence type="predicted"/>
<dbReference type="VEuPathDB" id="FungiDB:FUN_022459"/>
<name>A0A2I1HVM6_9GLOM</name>
<organism evidence="1 2">
    <name type="scientific">Rhizophagus irregularis</name>
    <dbReference type="NCBI Taxonomy" id="588596"/>
    <lineage>
        <taxon>Eukaryota</taxon>
        <taxon>Fungi</taxon>
        <taxon>Fungi incertae sedis</taxon>
        <taxon>Mucoromycota</taxon>
        <taxon>Glomeromycotina</taxon>
        <taxon>Glomeromycetes</taxon>
        <taxon>Glomerales</taxon>
        <taxon>Glomeraceae</taxon>
        <taxon>Rhizophagus</taxon>
    </lineage>
</organism>
<keyword evidence="2" id="KW-1185">Reference proteome</keyword>
<dbReference type="EMBL" id="LLXI01008472">
    <property type="protein sequence ID" value="PKY62940.1"/>
    <property type="molecule type" value="Genomic_DNA"/>
</dbReference>
<sequence>QYFPDDPKSGPFVGVNSPSIDCQEFISLGFNRSIIDMVRRILLTSASFYEPSHNFLWLIISKHNTSSVPRTYLRDAVKTVIAKSASSSKFSHLWNNDTRFSFKFGRVKPNDLLMLVDVCGSWFDSHTCPAPSDFGTPWELPAGFVRPTLLMR</sequence>
<accession>A0A2I1HVM6</accession>
<protein>
    <submittedName>
        <fullName evidence="1">Uncharacterized protein</fullName>
    </submittedName>
</protein>
<evidence type="ECO:0000313" key="1">
    <source>
        <dbReference type="EMBL" id="PKY62940.1"/>
    </source>
</evidence>
<dbReference type="VEuPathDB" id="FungiDB:RhiirA1_478625"/>
<evidence type="ECO:0000313" key="2">
    <source>
        <dbReference type="Proteomes" id="UP000234323"/>
    </source>
</evidence>
<dbReference type="Proteomes" id="UP000234323">
    <property type="component" value="Unassembled WGS sequence"/>
</dbReference>
<reference evidence="1 2" key="1">
    <citation type="submission" date="2015-10" db="EMBL/GenBank/DDBJ databases">
        <title>Genome analyses suggest a sexual origin of heterokaryosis in a supposedly ancient asexual fungus.</title>
        <authorList>
            <person name="Ropars J."/>
            <person name="Sedzielewska K."/>
            <person name="Noel J."/>
            <person name="Charron P."/>
            <person name="Farinelli L."/>
            <person name="Marton T."/>
            <person name="Kruger M."/>
            <person name="Pelin A."/>
            <person name="Brachmann A."/>
            <person name="Corradi N."/>
        </authorList>
    </citation>
    <scope>NUCLEOTIDE SEQUENCE [LARGE SCALE GENOMIC DNA]</scope>
    <source>
        <strain evidence="1 2">A4</strain>
    </source>
</reference>
<comment type="caution">
    <text evidence="1">The sequence shown here is derived from an EMBL/GenBank/DDBJ whole genome shotgun (WGS) entry which is preliminary data.</text>
</comment>
<dbReference type="AlphaFoldDB" id="A0A2I1HVM6"/>
<feature type="non-terminal residue" evidence="1">
    <location>
        <position position="1"/>
    </location>
</feature>